<comment type="caution">
    <text evidence="1">The sequence shown here is derived from an EMBL/GenBank/DDBJ whole genome shotgun (WGS) entry which is preliminary data.</text>
</comment>
<dbReference type="Proteomes" id="UP001519343">
    <property type="component" value="Unassembled WGS sequence"/>
</dbReference>
<gene>
    <name evidence="1" type="ORF">J2Z37_001775</name>
</gene>
<protein>
    <submittedName>
        <fullName evidence="1">Uncharacterized protein</fullName>
    </submittedName>
</protein>
<proteinExistence type="predicted"/>
<evidence type="ECO:0000313" key="2">
    <source>
        <dbReference type="Proteomes" id="UP001519343"/>
    </source>
</evidence>
<accession>A0ABS4GNC9</accession>
<name>A0ABS4GNC9_9BACL</name>
<dbReference type="RefSeq" id="WP_209809865.1">
    <property type="nucleotide sequence ID" value="NZ_JAGGKT010000004.1"/>
</dbReference>
<dbReference type="EMBL" id="JAGGKT010000004">
    <property type="protein sequence ID" value="MBP1931774.1"/>
    <property type="molecule type" value="Genomic_DNA"/>
</dbReference>
<sequence>MITEQDHPVIGIGGSVNLSEEKRYEIFKELFSRHSLTNFHFLGGSSRLLYQFPWFSSDSKAWAFCGRMGELITPAGHMKAPDHWSAEECISFNARGLRDLEENYDRVFQIPMLIPPLITKQQLALF</sequence>
<keyword evidence="2" id="KW-1185">Reference proteome</keyword>
<organism evidence="1 2">
    <name type="scientific">Ammoniphilus resinae</name>
    <dbReference type="NCBI Taxonomy" id="861532"/>
    <lineage>
        <taxon>Bacteria</taxon>
        <taxon>Bacillati</taxon>
        <taxon>Bacillota</taxon>
        <taxon>Bacilli</taxon>
        <taxon>Bacillales</taxon>
        <taxon>Paenibacillaceae</taxon>
        <taxon>Aneurinibacillus group</taxon>
        <taxon>Ammoniphilus</taxon>
    </lineage>
</organism>
<reference evidence="1 2" key="1">
    <citation type="submission" date="2021-03" db="EMBL/GenBank/DDBJ databases">
        <title>Genomic Encyclopedia of Type Strains, Phase IV (KMG-IV): sequencing the most valuable type-strain genomes for metagenomic binning, comparative biology and taxonomic classification.</title>
        <authorList>
            <person name="Goeker M."/>
        </authorList>
    </citation>
    <scope>NUCLEOTIDE SEQUENCE [LARGE SCALE GENOMIC DNA]</scope>
    <source>
        <strain evidence="1 2">DSM 24738</strain>
    </source>
</reference>
<evidence type="ECO:0000313" key="1">
    <source>
        <dbReference type="EMBL" id="MBP1931774.1"/>
    </source>
</evidence>